<feature type="region of interest" description="Disordered" evidence="1">
    <location>
        <begin position="616"/>
        <end position="646"/>
    </location>
</feature>
<feature type="transmembrane region" description="Helical" evidence="2">
    <location>
        <begin position="120"/>
        <end position="142"/>
    </location>
</feature>
<keyword evidence="2" id="KW-0472">Membrane</keyword>
<evidence type="ECO:0000313" key="3">
    <source>
        <dbReference type="EMBL" id="EXJ79163.1"/>
    </source>
</evidence>
<proteinExistence type="predicted"/>
<reference evidence="3 4" key="1">
    <citation type="submission" date="2013-03" db="EMBL/GenBank/DDBJ databases">
        <title>The Genome Sequence of Capronia epimyces CBS 606.96.</title>
        <authorList>
            <consortium name="The Broad Institute Genomics Platform"/>
            <person name="Cuomo C."/>
            <person name="de Hoog S."/>
            <person name="Gorbushina A."/>
            <person name="Walker B."/>
            <person name="Young S.K."/>
            <person name="Zeng Q."/>
            <person name="Gargeya S."/>
            <person name="Fitzgerald M."/>
            <person name="Haas B."/>
            <person name="Abouelleil A."/>
            <person name="Allen A.W."/>
            <person name="Alvarado L."/>
            <person name="Arachchi H.M."/>
            <person name="Berlin A.M."/>
            <person name="Chapman S.B."/>
            <person name="Gainer-Dewar J."/>
            <person name="Goldberg J."/>
            <person name="Griggs A."/>
            <person name="Gujja S."/>
            <person name="Hansen M."/>
            <person name="Howarth C."/>
            <person name="Imamovic A."/>
            <person name="Ireland A."/>
            <person name="Larimer J."/>
            <person name="McCowan C."/>
            <person name="Murphy C."/>
            <person name="Pearson M."/>
            <person name="Poon T.W."/>
            <person name="Priest M."/>
            <person name="Roberts A."/>
            <person name="Saif S."/>
            <person name="Shea T."/>
            <person name="Sisk P."/>
            <person name="Sykes S."/>
            <person name="Wortman J."/>
            <person name="Nusbaum C."/>
            <person name="Birren B."/>
        </authorList>
    </citation>
    <scope>NUCLEOTIDE SEQUENCE [LARGE SCALE GENOMIC DNA]</scope>
    <source>
        <strain evidence="3 4">CBS 606.96</strain>
    </source>
</reference>
<evidence type="ECO:0000313" key="4">
    <source>
        <dbReference type="Proteomes" id="UP000019478"/>
    </source>
</evidence>
<dbReference type="PANTHER" id="PTHR35041:SF6">
    <property type="entry name" value="FORMYLMETHIONINE DEFORMYLASE-LIKE PROTEIN-RELATED"/>
    <property type="match status" value="1"/>
</dbReference>
<dbReference type="EMBL" id="AMGY01000008">
    <property type="protein sequence ID" value="EXJ79163.1"/>
    <property type="molecule type" value="Genomic_DNA"/>
</dbReference>
<evidence type="ECO:0000256" key="1">
    <source>
        <dbReference type="SAM" id="MobiDB-lite"/>
    </source>
</evidence>
<sequence>MGPKESNHVHWKAPTLMLFPTAVGIGLALGQHFFYQHLDGRATDGSDTKFSQALNTGIGTAFAFLVRSFLVLAMGTAYAQLFWQRLRHKQVKFTEIDSLFAILTSLMDLLRWRIWIHHPLLAIVALLAWMLPLTAVVAPTALTTHWSENSRETFKLANVPTPDFNRSSYAIFGTDYTSEYLTWRGSQYTLDRLTLATATGGEILSAPAPAVNSSYTIDFYGPSLQCQPPPTAFNQSFQTLIGDLEQGKLLYERILYLAWRPNVTDNLLWLETMLESGFNQGGGNLIGPGDQLATVYFAFNRAYTLSLVECTLMNTSYVVDITNSDGFQTQQVRHSKPLGAITTIVGYQYSADDALRKLMAYESILASFFGVLQGSIIHPETTDTNVWSTDTTQVMSTTLGLTDELYSILTDSDSMTDFVTPAEPDVSASGKSFARSVEELFQNITLSLMAFDRYRTNFTDLEHRHPLTNVTILSPYIVYKYAPRNLIIAYTSAVGVAVLSVAVGCLVLFTSGKSYGNNFTTVMRTTNNPQVAALITHDDKDGRDPLSEHLAQAKFDLHHESTVPGELTPNSTPLSAESVTSEQIPLVRAKSLPARGSVTITSTGATPLPFDQLAVEKSQSDEGDPAAREECNTDLGGERPLHRTTW</sequence>
<dbReference type="eggNOG" id="ENOG502SNNR">
    <property type="taxonomic scope" value="Eukaryota"/>
</dbReference>
<evidence type="ECO:0008006" key="5">
    <source>
        <dbReference type="Google" id="ProtNLM"/>
    </source>
</evidence>
<feature type="transmembrane region" description="Helical" evidence="2">
    <location>
        <begin position="16"/>
        <end position="38"/>
    </location>
</feature>
<dbReference type="AlphaFoldDB" id="W9XFZ7"/>
<organism evidence="3 4">
    <name type="scientific">Capronia epimyces CBS 606.96</name>
    <dbReference type="NCBI Taxonomy" id="1182542"/>
    <lineage>
        <taxon>Eukaryota</taxon>
        <taxon>Fungi</taxon>
        <taxon>Dikarya</taxon>
        <taxon>Ascomycota</taxon>
        <taxon>Pezizomycotina</taxon>
        <taxon>Eurotiomycetes</taxon>
        <taxon>Chaetothyriomycetidae</taxon>
        <taxon>Chaetothyriales</taxon>
        <taxon>Herpotrichiellaceae</taxon>
        <taxon>Capronia</taxon>
    </lineage>
</organism>
<gene>
    <name evidence="3" type="ORF">A1O3_08664</name>
</gene>
<dbReference type="GeneID" id="19172751"/>
<dbReference type="STRING" id="1182542.W9XFZ7"/>
<accession>W9XFZ7</accession>
<name>W9XFZ7_9EURO</name>
<keyword evidence="2" id="KW-0812">Transmembrane</keyword>
<comment type="caution">
    <text evidence="3">The sequence shown here is derived from an EMBL/GenBank/DDBJ whole genome shotgun (WGS) entry which is preliminary data.</text>
</comment>
<keyword evidence="2" id="KW-1133">Transmembrane helix</keyword>
<protein>
    <recommendedName>
        <fullName evidence="5">Transmembrane protein</fullName>
    </recommendedName>
</protein>
<dbReference type="RefSeq" id="XP_007736951.1">
    <property type="nucleotide sequence ID" value="XM_007738761.1"/>
</dbReference>
<feature type="transmembrane region" description="Helical" evidence="2">
    <location>
        <begin position="487"/>
        <end position="509"/>
    </location>
</feature>
<dbReference type="HOGENOM" id="CLU_008809_1_2_1"/>
<feature type="compositionally biased region" description="Basic and acidic residues" evidence="1">
    <location>
        <begin position="625"/>
        <end position="646"/>
    </location>
</feature>
<keyword evidence="4" id="KW-1185">Reference proteome</keyword>
<feature type="transmembrane region" description="Helical" evidence="2">
    <location>
        <begin position="58"/>
        <end position="83"/>
    </location>
</feature>
<dbReference type="Proteomes" id="UP000019478">
    <property type="component" value="Unassembled WGS sequence"/>
</dbReference>
<dbReference type="OrthoDB" id="5322539at2759"/>
<evidence type="ECO:0000256" key="2">
    <source>
        <dbReference type="SAM" id="Phobius"/>
    </source>
</evidence>
<dbReference type="PANTHER" id="PTHR35041">
    <property type="entry name" value="MEDIATOR OF RNA POLYMERASE II TRANSCRIPTION SUBUNIT 1"/>
    <property type="match status" value="1"/>
</dbReference>